<proteinExistence type="predicted"/>
<dbReference type="Proteomes" id="UP001470230">
    <property type="component" value="Unassembled WGS sequence"/>
</dbReference>
<organism evidence="1 2">
    <name type="scientific">Tritrichomonas musculus</name>
    <dbReference type="NCBI Taxonomy" id="1915356"/>
    <lineage>
        <taxon>Eukaryota</taxon>
        <taxon>Metamonada</taxon>
        <taxon>Parabasalia</taxon>
        <taxon>Tritrichomonadida</taxon>
        <taxon>Tritrichomonadidae</taxon>
        <taxon>Tritrichomonas</taxon>
    </lineage>
</organism>
<name>A0ABR2KLX6_9EUKA</name>
<reference evidence="1 2" key="1">
    <citation type="submission" date="2024-04" db="EMBL/GenBank/DDBJ databases">
        <title>Tritrichomonas musculus Genome.</title>
        <authorList>
            <person name="Alves-Ferreira E."/>
            <person name="Grigg M."/>
            <person name="Lorenzi H."/>
            <person name="Galac M."/>
        </authorList>
    </citation>
    <scope>NUCLEOTIDE SEQUENCE [LARGE SCALE GENOMIC DNA]</scope>
    <source>
        <strain evidence="1 2">EAF2021</strain>
    </source>
</reference>
<accession>A0ABR2KLX6</accession>
<evidence type="ECO:0008006" key="3">
    <source>
        <dbReference type="Google" id="ProtNLM"/>
    </source>
</evidence>
<protein>
    <recommendedName>
        <fullName evidence="3">USP domain-containing protein</fullName>
    </recommendedName>
</protein>
<gene>
    <name evidence="1" type="ORF">M9Y10_029149</name>
</gene>
<comment type="caution">
    <text evidence="1">The sequence shown here is derived from an EMBL/GenBank/DDBJ whole genome shotgun (WGS) entry which is preliminary data.</text>
</comment>
<evidence type="ECO:0000313" key="2">
    <source>
        <dbReference type="Proteomes" id="UP001470230"/>
    </source>
</evidence>
<sequence length="262" mass="31222">MGDITNVILFLLNELKNEKSICGHKYTSLFEIEIKRVEDRKDEQNILKHQISVLNLSNVTRVDISKYHEKDIILPVLKDVEKNHKQWIDLNMKLLSQYRFIPNEIHPIKSITEAIISFLYPSTNQVDFFYENLMDDSSQYINLDDIDYCLQTVLSFPKYLFIKINSESQSNDPEFIIDEKISFLKTDKNLIEYEIIGIVFFSGHHFYSLHRCWNSREPIWILYNDPKEPILFNGFFQEALLYFNLSIYNTCVLIYQDMQNIY</sequence>
<keyword evidence="2" id="KW-1185">Reference proteome</keyword>
<dbReference type="EMBL" id="JAPFFF010000004">
    <property type="protein sequence ID" value="KAK8891927.1"/>
    <property type="molecule type" value="Genomic_DNA"/>
</dbReference>
<evidence type="ECO:0000313" key="1">
    <source>
        <dbReference type="EMBL" id="KAK8891927.1"/>
    </source>
</evidence>